<proteinExistence type="predicted"/>
<name>V1HCI1_SALER</name>
<feature type="transmembrane region" description="Helical" evidence="1">
    <location>
        <begin position="330"/>
        <end position="350"/>
    </location>
</feature>
<evidence type="ECO:0000259" key="2">
    <source>
        <dbReference type="Pfam" id="PF01757"/>
    </source>
</evidence>
<feature type="domain" description="Acyltransferase 3" evidence="2">
    <location>
        <begin position="35"/>
        <end position="344"/>
    </location>
</feature>
<keyword evidence="3" id="KW-0808">Transferase</keyword>
<dbReference type="STRING" id="1173950.SEI61121_02015"/>
<feature type="transmembrane region" description="Helical" evidence="1">
    <location>
        <begin position="120"/>
        <end position="138"/>
    </location>
</feature>
<feature type="transmembrane region" description="Helical" evidence="1">
    <location>
        <begin position="300"/>
        <end position="318"/>
    </location>
</feature>
<keyword evidence="3" id="KW-0012">Acyltransferase</keyword>
<gene>
    <name evidence="3" type="ORF">SEI61121_02015</name>
</gene>
<feature type="transmembrane region" description="Helical" evidence="1">
    <location>
        <begin position="75"/>
        <end position="99"/>
    </location>
</feature>
<dbReference type="InterPro" id="IPR050879">
    <property type="entry name" value="Acyltransferase_3"/>
</dbReference>
<reference evidence="3 4" key="1">
    <citation type="journal article" date="2013" name="Genome Biol. Evol.">
        <title>Phylogenetic diversity of the enteric pathogen Salmonella enterica subsp. enterica inferred from genome-wide reference-free SNP characters.</title>
        <authorList>
            <person name="Timme R.E."/>
            <person name="Pettengill J.B."/>
            <person name="Allard M.W."/>
            <person name="Strain E."/>
            <person name="Barrangou R."/>
            <person name="Wehnes C."/>
            <person name="Van Kessel J.S."/>
            <person name="Karns J.S."/>
            <person name="Musser S.M."/>
            <person name="Brown E.W."/>
        </authorList>
    </citation>
    <scope>NUCLEOTIDE SEQUENCE [LARGE SCALE GENOMIC DNA]</scope>
    <source>
        <strain evidence="3 4">1121</strain>
    </source>
</reference>
<evidence type="ECO:0000256" key="1">
    <source>
        <dbReference type="SAM" id="Phobius"/>
    </source>
</evidence>
<dbReference type="AlphaFoldDB" id="V1HCI1"/>
<dbReference type="GO" id="GO:0016020">
    <property type="term" value="C:membrane"/>
    <property type="evidence" value="ECO:0007669"/>
    <property type="project" value="TreeGrafter"/>
</dbReference>
<accession>V1HCI1</accession>
<dbReference type="PANTHER" id="PTHR23028">
    <property type="entry name" value="ACETYLTRANSFERASE"/>
    <property type="match status" value="1"/>
</dbReference>
<keyword evidence="1" id="KW-0472">Membrane</keyword>
<dbReference type="PATRIC" id="fig|1173950.3.peg.426"/>
<protein>
    <submittedName>
        <fullName evidence="3">Acyltransferase</fullName>
    </submittedName>
</protein>
<dbReference type="PANTHER" id="PTHR23028:SF53">
    <property type="entry name" value="ACYL_TRANSF_3 DOMAIN-CONTAINING PROTEIN"/>
    <property type="match status" value="1"/>
</dbReference>
<dbReference type="InterPro" id="IPR002656">
    <property type="entry name" value="Acyl_transf_3_dom"/>
</dbReference>
<feature type="transmembrane region" description="Helical" evidence="1">
    <location>
        <begin position="7"/>
        <end position="25"/>
    </location>
</feature>
<keyword evidence="1" id="KW-1133">Transmembrane helix</keyword>
<evidence type="ECO:0000313" key="3">
    <source>
        <dbReference type="EMBL" id="ESE87530.1"/>
    </source>
</evidence>
<comment type="caution">
    <text evidence="3">The sequence shown here is derived from an EMBL/GenBank/DDBJ whole genome shotgun (WGS) entry which is preliminary data.</text>
</comment>
<feature type="transmembrane region" description="Helical" evidence="1">
    <location>
        <begin position="227"/>
        <end position="243"/>
    </location>
</feature>
<feature type="transmembrane region" description="Helical" evidence="1">
    <location>
        <begin position="176"/>
        <end position="197"/>
    </location>
</feature>
<organism evidence="3 4">
    <name type="scientific">Salmonella enterica subsp. indica serovar 6,14,25:z10:1,(2),7 str. 1121</name>
    <dbReference type="NCBI Taxonomy" id="1173950"/>
    <lineage>
        <taxon>Bacteria</taxon>
        <taxon>Pseudomonadati</taxon>
        <taxon>Pseudomonadota</taxon>
        <taxon>Gammaproteobacteria</taxon>
        <taxon>Enterobacterales</taxon>
        <taxon>Enterobacteriaceae</taxon>
        <taxon>Salmonella</taxon>
    </lineage>
</organism>
<dbReference type="Proteomes" id="UP000017304">
    <property type="component" value="Unassembled WGS sequence"/>
</dbReference>
<dbReference type="Pfam" id="PF01757">
    <property type="entry name" value="Acyl_transf_3"/>
    <property type="match status" value="1"/>
</dbReference>
<sequence>MHYLKEYVIYFTVLLLTVFIVSKILKIEPDSHKYSSFDGARGICASLVAIFHLFWRDGGSATEYWSLDYISSGRTVHYILLTGELSVGMFFILSAFLFFKKALAATFDYERFYVSRILRIYPPVAFSIIMIYAASYAISVNHSYQINDLIQSLPSLFNYPMTRINDIPLAIMNSGVLWTMVWELRLYVAIPVIFILLKRFPYPRSFVLLSMAYVVYQWYFVSKDIELSYTMYFLAGFMVATINKEVKLHDSLSSIVLFVAVMLIGNAYNVITPLLMMIVFYTLKCGCTYFGILTCKPIKLLGACSFSIYLIHGIPQAVSKHYFYDDGYMIWKLISIIAIGVIAPVMYKYIEKPTMNTKLFYYNPTKH</sequence>
<dbReference type="EMBL" id="AOXI01000004">
    <property type="protein sequence ID" value="ESE87530.1"/>
    <property type="molecule type" value="Genomic_DNA"/>
</dbReference>
<keyword evidence="1" id="KW-0812">Transmembrane</keyword>
<feature type="transmembrane region" description="Helical" evidence="1">
    <location>
        <begin position="250"/>
        <end position="268"/>
    </location>
</feature>
<dbReference type="GO" id="GO:0000271">
    <property type="term" value="P:polysaccharide biosynthetic process"/>
    <property type="evidence" value="ECO:0007669"/>
    <property type="project" value="TreeGrafter"/>
</dbReference>
<dbReference type="GO" id="GO:0016747">
    <property type="term" value="F:acyltransferase activity, transferring groups other than amino-acyl groups"/>
    <property type="evidence" value="ECO:0007669"/>
    <property type="project" value="InterPro"/>
</dbReference>
<evidence type="ECO:0000313" key="4">
    <source>
        <dbReference type="Proteomes" id="UP000017304"/>
    </source>
</evidence>